<dbReference type="PANTHER" id="PTHR13847">
    <property type="entry name" value="SARCOSINE DEHYDROGENASE-RELATED"/>
    <property type="match status" value="1"/>
</dbReference>
<dbReference type="Proteomes" id="UP001388673">
    <property type="component" value="Unassembled WGS sequence"/>
</dbReference>
<dbReference type="AlphaFoldDB" id="A0AAW0Z5J1"/>
<gene>
    <name evidence="2" type="ORF">IAR55_000049</name>
</gene>
<dbReference type="RefSeq" id="XP_066805730.1">
    <property type="nucleotide sequence ID" value="XM_066943188.1"/>
</dbReference>
<dbReference type="EMBL" id="JBCAWK010000001">
    <property type="protein sequence ID" value="KAK8869484.1"/>
    <property type="molecule type" value="Genomic_DNA"/>
</dbReference>
<dbReference type="Gene3D" id="3.50.50.60">
    <property type="entry name" value="FAD/NAD(P)-binding domain"/>
    <property type="match status" value="1"/>
</dbReference>
<proteinExistence type="predicted"/>
<dbReference type="GO" id="GO:0005737">
    <property type="term" value="C:cytoplasm"/>
    <property type="evidence" value="ECO:0007669"/>
    <property type="project" value="TreeGrafter"/>
</dbReference>
<evidence type="ECO:0000313" key="3">
    <source>
        <dbReference type="Proteomes" id="UP001388673"/>
    </source>
</evidence>
<accession>A0AAW0Z5J1</accession>
<comment type="caution">
    <text evidence="2">The sequence shown here is derived from an EMBL/GenBank/DDBJ whole genome shotgun (WGS) entry which is preliminary data.</text>
</comment>
<organism evidence="2 3">
    <name type="scientific">Kwoniella newhampshirensis</name>
    <dbReference type="NCBI Taxonomy" id="1651941"/>
    <lineage>
        <taxon>Eukaryota</taxon>
        <taxon>Fungi</taxon>
        <taxon>Dikarya</taxon>
        <taxon>Basidiomycota</taxon>
        <taxon>Agaricomycotina</taxon>
        <taxon>Tremellomycetes</taxon>
        <taxon>Tremellales</taxon>
        <taxon>Cryptococcaceae</taxon>
        <taxon>Kwoniella</taxon>
    </lineage>
</organism>
<name>A0AAW0Z5J1_9TREE</name>
<reference evidence="2 3" key="1">
    <citation type="journal article" date="2024" name="bioRxiv">
        <title>Comparative genomics of Cryptococcus and Kwoniella reveals pathogenesis evolution and contrasting karyotype dynamics via intercentromeric recombination or chromosome fusion.</title>
        <authorList>
            <person name="Coelho M.A."/>
            <person name="David-Palma M."/>
            <person name="Shea T."/>
            <person name="Bowers K."/>
            <person name="McGinley-Smith S."/>
            <person name="Mohammad A.W."/>
            <person name="Gnirke A."/>
            <person name="Yurkov A.M."/>
            <person name="Nowrousian M."/>
            <person name="Sun S."/>
            <person name="Cuomo C.A."/>
            <person name="Heitman J."/>
        </authorList>
    </citation>
    <scope>NUCLEOTIDE SEQUENCE [LARGE SCALE GENOMIC DNA]</scope>
    <source>
        <strain evidence="2 3">CBS 13917</strain>
    </source>
</reference>
<protein>
    <recommendedName>
        <fullName evidence="1">FAD dependent oxidoreductase domain-containing protein</fullName>
    </recommendedName>
</protein>
<keyword evidence="3" id="KW-1185">Reference proteome</keyword>
<dbReference type="PANTHER" id="PTHR13847:SF260">
    <property type="entry name" value="FAD DEPENDENT OXIDOREDUCTASE DOMAIN-CONTAINING PROTEIN"/>
    <property type="match status" value="1"/>
</dbReference>
<dbReference type="InterPro" id="IPR006076">
    <property type="entry name" value="FAD-dep_OxRdtase"/>
</dbReference>
<feature type="domain" description="FAD dependent oxidoreductase" evidence="1">
    <location>
        <begin position="52"/>
        <end position="441"/>
    </location>
</feature>
<dbReference type="Gene3D" id="3.30.9.10">
    <property type="entry name" value="D-Amino Acid Oxidase, subunit A, domain 2"/>
    <property type="match status" value="1"/>
</dbReference>
<dbReference type="GeneID" id="92177309"/>
<evidence type="ECO:0000259" key="1">
    <source>
        <dbReference type="Pfam" id="PF01266"/>
    </source>
</evidence>
<dbReference type="SUPFAM" id="SSF51905">
    <property type="entry name" value="FAD/NAD(P)-binding domain"/>
    <property type="match status" value="1"/>
</dbReference>
<dbReference type="Pfam" id="PF01266">
    <property type="entry name" value="DAO"/>
    <property type="match status" value="1"/>
</dbReference>
<dbReference type="InterPro" id="IPR036188">
    <property type="entry name" value="FAD/NAD-bd_sf"/>
</dbReference>
<evidence type="ECO:0000313" key="2">
    <source>
        <dbReference type="EMBL" id="KAK8869484.1"/>
    </source>
</evidence>
<sequence length="481" mass="52715">MPIAVPAPSCKVSPWGEKVFPPTWPLSAWQRSTRDDPLINHGRDDPLPETADIVIIGSGISGASVAYNLLSAPNRPKNIVVLEARECTSGASGRNAGHCRPDAFRGFIPFAAMHGPEESRLIMQSEVTTLKNVKEFLKKHPSIDCEFTPRPTLDLCLTQEFKDFEQASLEVATKNGVDTSFVRVLDKDEAQKVSGSSEAVGAYEWPASTVNPAKFCYGIHRTNFSLGGYSLFTHTPVTGVTAVQDAQDEYRWSVNCTRGSVRAAKVVYATNAYTKLILPEMDGLITPMLAQAVQVTPPPNSEFPRIQPSMSLRYSLNHFYSVASRPDNSVVLGTTMIWPGQTEAEFDALFDTMDDSKPYDQIRDDTFNQFANVVSGGGWDSSPPVEEGKNGLDYTWAGVIAMTPDKVPWVGPLPGREGQYIMSGFNGHGMARIFHCAPCLASVILGGQWDPTVPSVFKATQERMDRLGEKVKKEGFRMKPG</sequence>
<dbReference type="KEGG" id="kne:92177309"/>